<keyword evidence="6" id="KW-0752">Steroid biosynthesis</keyword>
<dbReference type="InterPro" id="IPR019845">
    <property type="entry name" value="Squalene/phytoene_synthase_CS"/>
</dbReference>
<comment type="similarity">
    <text evidence="2 10">Belongs to the phytoene/squalene synthase family.</text>
</comment>
<evidence type="ECO:0000256" key="1">
    <source>
        <dbReference type="ARBA" id="ARBA00001946"/>
    </source>
</evidence>
<dbReference type="PROSITE" id="PS01045">
    <property type="entry name" value="SQUALEN_PHYTOEN_SYN_2"/>
    <property type="match status" value="1"/>
</dbReference>
<dbReference type="EC" id="2.5.1.21" evidence="3 10"/>
<dbReference type="Proteomes" id="UP001610444">
    <property type="component" value="Unassembled WGS sequence"/>
</dbReference>
<evidence type="ECO:0000256" key="4">
    <source>
        <dbReference type="ARBA" id="ARBA00022516"/>
    </source>
</evidence>
<dbReference type="RefSeq" id="XP_070895000.1">
    <property type="nucleotide sequence ID" value="XM_071046749.1"/>
</dbReference>
<dbReference type="InterPro" id="IPR002060">
    <property type="entry name" value="Squ/phyt_synthse"/>
</dbReference>
<evidence type="ECO:0000313" key="12">
    <source>
        <dbReference type="Proteomes" id="UP001610444"/>
    </source>
</evidence>
<keyword evidence="10" id="KW-0472">Membrane</keyword>
<comment type="pathway">
    <text evidence="10">Terpene metabolism; lanosterol biosynthesis; lanosterol from farnesyl diphosphate: step 1/3.</text>
</comment>
<feature type="transmembrane region" description="Helical" evidence="10">
    <location>
        <begin position="409"/>
        <end position="428"/>
    </location>
</feature>
<evidence type="ECO:0000256" key="6">
    <source>
        <dbReference type="ARBA" id="ARBA00022955"/>
    </source>
</evidence>
<dbReference type="NCBIfam" id="TIGR01559">
    <property type="entry name" value="squal_synth"/>
    <property type="match status" value="1"/>
</dbReference>
<proteinExistence type="inferred from homology"/>
<keyword evidence="7" id="KW-0756">Sterol biosynthesis</keyword>
<dbReference type="CDD" id="cd00683">
    <property type="entry name" value="Trans_IPPS_HH"/>
    <property type="match status" value="1"/>
</dbReference>
<protein>
    <recommendedName>
        <fullName evidence="3 10">Squalene synthase</fullName>
        <shortName evidence="10">SQS</shortName>
        <shortName evidence="10">SS</shortName>
        <ecNumber evidence="3 10">2.5.1.21</ecNumber>
    </recommendedName>
</protein>
<dbReference type="InterPro" id="IPR008949">
    <property type="entry name" value="Isoprenoid_synthase_dom_sf"/>
</dbReference>
<evidence type="ECO:0000256" key="3">
    <source>
        <dbReference type="ARBA" id="ARBA00012373"/>
    </source>
</evidence>
<keyword evidence="8" id="KW-1207">Sterol metabolism</keyword>
<dbReference type="SUPFAM" id="SSF48576">
    <property type="entry name" value="Terpenoid synthases"/>
    <property type="match status" value="1"/>
</dbReference>
<dbReference type="InterPro" id="IPR033904">
    <property type="entry name" value="Trans_IPPS_HH"/>
</dbReference>
<evidence type="ECO:0000313" key="11">
    <source>
        <dbReference type="EMBL" id="KAL2842285.1"/>
    </source>
</evidence>
<keyword evidence="12" id="KW-1185">Reference proteome</keyword>
<comment type="function">
    <text evidence="10">Catalyzes the condensation of 2 farnesyl pyrophosphate (FPP) moieties to form squalene.</text>
</comment>
<gene>
    <name evidence="11" type="ORF">BJX68DRAFT_270732</name>
</gene>
<dbReference type="SFLD" id="SFLDS00005">
    <property type="entry name" value="Isoprenoid_Synthase_Type_I"/>
    <property type="match status" value="1"/>
</dbReference>
<dbReference type="PANTHER" id="PTHR11626">
    <property type="entry name" value="FARNESYL-DIPHOSPHATE FARNESYLTRANSFERASE"/>
    <property type="match status" value="1"/>
</dbReference>
<evidence type="ECO:0000256" key="7">
    <source>
        <dbReference type="ARBA" id="ARBA00023011"/>
    </source>
</evidence>
<keyword evidence="6" id="KW-0443">Lipid metabolism</keyword>
<keyword evidence="9" id="KW-0753">Steroid metabolism</keyword>
<reference evidence="11 12" key="1">
    <citation type="submission" date="2024-07" db="EMBL/GenBank/DDBJ databases">
        <title>Section-level genome sequencing and comparative genomics of Aspergillus sections Usti and Cavernicolus.</title>
        <authorList>
            <consortium name="Lawrence Berkeley National Laboratory"/>
            <person name="Nybo J.L."/>
            <person name="Vesth T.C."/>
            <person name="Theobald S."/>
            <person name="Frisvad J.C."/>
            <person name="Larsen T.O."/>
            <person name="Kjaerboelling I."/>
            <person name="Rothschild-Mancinelli K."/>
            <person name="Lyhne E.K."/>
            <person name="Kogle M.E."/>
            <person name="Barry K."/>
            <person name="Clum A."/>
            <person name="Na H."/>
            <person name="Ledsgaard L."/>
            <person name="Lin J."/>
            <person name="Lipzen A."/>
            <person name="Kuo A."/>
            <person name="Riley R."/>
            <person name="Mondo S."/>
            <person name="LaButti K."/>
            <person name="Haridas S."/>
            <person name="Pangalinan J."/>
            <person name="Salamov A.A."/>
            <person name="Simmons B.A."/>
            <person name="Magnuson J.K."/>
            <person name="Chen J."/>
            <person name="Drula E."/>
            <person name="Henrissat B."/>
            <person name="Wiebenga A."/>
            <person name="Lubbers R.J."/>
            <person name="Gomes A.C."/>
            <person name="Macurrencykelacurrency M.R."/>
            <person name="Stajich J."/>
            <person name="Grigoriev I.V."/>
            <person name="Mortensen U.H."/>
            <person name="De vries R.P."/>
            <person name="Baker S.E."/>
            <person name="Andersen M.R."/>
        </authorList>
    </citation>
    <scope>NUCLEOTIDE SEQUENCE [LARGE SCALE GENOMIC DNA]</scope>
    <source>
        <strain evidence="11 12">CBS 756.74</strain>
    </source>
</reference>
<name>A0ABR4JQH8_9EURO</name>
<dbReference type="PANTHER" id="PTHR11626:SF2">
    <property type="entry name" value="SQUALENE SYNTHASE"/>
    <property type="match status" value="1"/>
</dbReference>
<evidence type="ECO:0000256" key="2">
    <source>
        <dbReference type="ARBA" id="ARBA00006251"/>
    </source>
</evidence>
<comment type="catalytic activity">
    <reaction evidence="10">
        <text>2 (2E,6E)-farnesyl diphosphate + NADPH + H(+) = squalene + 2 diphosphate + NADP(+)</text>
        <dbReference type="Rhea" id="RHEA:32295"/>
        <dbReference type="ChEBI" id="CHEBI:15378"/>
        <dbReference type="ChEBI" id="CHEBI:15440"/>
        <dbReference type="ChEBI" id="CHEBI:33019"/>
        <dbReference type="ChEBI" id="CHEBI:57783"/>
        <dbReference type="ChEBI" id="CHEBI:58349"/>
        <dbReference type="ChEBI" id="CHEBI:175763"/>
        <dbReference type="EC" id="2.5.1.21"/>
    </reaction>
</comment>
<accession>A0ABR4JQH8</accession>
<dbReference type="Gene3D" id="1.10.600.10">
    <property type="entry name" value="Farnesyl Diphosphate Synthase"/>
    <property type="match status" value="1"/>
</dbReference>
<evidence type="ECO:0000256" key="8">
    <source>
        <dbReference type="ARBA" id="ARBA00023166"/>
    </source>
</evidence>
<dbReference type="PROSITE" id="PS01044">
    <property type="entry name" value="SQUALEN_PHYTOEN_SYN_1"/>
    <property type="match status" value="1"/>
</dbReference>
<keyword evidence="10" id="KW-0812">Transmembrane</keyword>
<comment type="catalytic activity">
    <reaction evidence="10">
        <text>2 (2E,6E)-farnesyl diphosphate + NADH + H(+) = squalene + 2 diphosphate + NAD(+)</text>
        <dbReference type="Rhea" id="RHEA:32299"/>
        <dbReference type="ChEBI" id="CHEBI:15378"/>
        <dbReference type="ChEBI" id="CHEBI:15440"/>
        <dbReference type="ChEBI" id="CHEBI:33019"/>
        <dbReference type="ChEBI" id="CHEBI:57540"/>
        <dbReference type="ChEBI" id="CHEBI:57945"/>
        <dbReference type="ChEBI" id="CHEBI:175763"/>
        <dbReference type="EC" id="2.5.1.21"/>
    </reaction>
</comment>
<dbReference type="SFLD" id="SFLDG01018">
    <property type="entry name" value="Squalene/Phytoene_Synthase_Lik"/>
    <property type="match status" value="1"/>
</dbReference>
<dbReference type="Pfam" id="PF00494">
    <property type="entry name" value="SQS_PSY"/>
    <property type="match status" value="1"/>
</dbReference>
<dbReference type="EMBL" id="JBFXLR010000052">
    <property type="protein sequence ID" value="KAL2842285.1"/>
    <property type="molecule type" value="Genomic_DNA"/>
</dbReference>
<sequence length="430" mass="49300">MNTVSKAAYLAVRPWEGRWILQWKLLHTPVHRRSTGNETPTQEICFRLLEATSRSFTLVIKELHPELLFPVCIFYLVLRGLDTIEDDTSIPVKTKESLLRKFENYIEEDGWTYSGIHEREKDRDLLLQFDSVVAEFRRMKPAYQTIVKEITRKMGNGMADFACKVNDLRTVADYDLYCYYVAGLVGEGLTRLFVTSSLGSPGLLRDANLHRSMGLFLQKTNIIRDVHEDHADGRYFWPREIWSKHVNSFDDLFKPEYRQQAIECSLEMILNALSHVEDCLVYLGCLNEQSVFNFCAIPQTMAIATLELCFQNPAMFERNVKISKGEACRLMLQSTGDLREVSAVFRVYVGRIHDKCSPADRHFVEIRTACDKIIRFIETTFNSSDTKAVSAPEKAKLEPTNDRASFNSAGWAVSIVIAIVLYMVLFIVDA</sequence>
<keyword evidence="10" id="KW-1133">Transmembrane helix</keyword>
<dbReference type="GeneID" id="98161913"/>
<comment type="caution">
    <text evidence="11">The sequence shown here is derived from an EMBL/GenBank/DDBJ whole genome shotgun (WGS) entry which is preliminary data.</text>
</comment>
<evidence type="ECO:0000256" key="9">
    <source>
        <dbReference type="ARBA" id="ARBA00023221"/>
    </source>
</evidence>
<dbReference type="InterPro" id="IPR044844">
    <property type="entry name" value="Trans_IPPS_euk-type"/>
</dbReference>
<keyword evidence="4" id="KW-0444">Lipid biosynthesis</keyword>
<comment type="cofactor">
    <cofactor evidence="1 10">
        <name>Mg(2+)</name>
        <dbReference type="ChEBI" id="CHEBI:18420"/>
    </cofactor>
</comment>
<dbReference type="InterPro" id="IPR006449">
    <property type="entry name" value="Squal_synth-like"/>
</dbReference>
<keyword evidence="5 10" id="KW-0808">Transferase</keyword>
<evidence type="ECO:0000256" key="5">
    <source>
        <dbReference type="ARBA" id="ARBA00022679"/>
    </source>
</evidence>
<organism evidence="11 12">
    <name type="scientific">Aspergillus pseudodeflectus</name>
    <dbReference type="NCBI Taxonomy" id="176178"/>
    <lineage>
        <taxon>Eukaryota</taxon>
        <taxon>Fungi</taxon>
        <taxon>Dikarya</taxon>
        <taxon>Ascomycota</taxon>
        <taxon>Pezizomycotina</taxon>
        <taxon>Eurotiomycetes</taxon>
        <taxon>Eurotiomycetidae</taxon>
        <taxon>Eurotiales</taxon>
        <taxon>Aspergillaceae</taxon>
        <taxon>Aspergillus</taxon>
        <taxon>Aspergillus subgen. Nidulantes</taxon>
    </lineage>
</organism>
<evidence type="ECO:0000256" key="10">
    <source>
        <dbReference type="RuleBase" id="RU368088"/>
    </source>
</evidence>